<dbReference type="Pfam" id="PF04910">
    <property type="entry name" value="Tcf25"/>
    <property type="match status" value="1"/>
</dbReference>
<dbReference type="InterPro" id="IPR006994">
    <property type="entry name" value="TCF25/Rqc1"/>
</dbReference>
<evidence type="ECO:0000256" key="2">
    <source>
        <dbReference type="SAM" id="Phobius"/>
    </source>
</evidence>
<feature type="compositionally biased region" description="Low complexity" evidence="1">
    <location>
        <begin position="40"/>
        <end position="50"/>
    </location>
</feature>
<accession>A0A0C9W862</accession>
<dbReference type="PANTHER" id="PTHR22684">
    <property type="entry name" value="NULP1-RELATED"/>
    <property type="match status" value="1"/>
</dbReference>
<keyword evidence="2" id="KW-0812">Transmembrane</keyword>
<feature type="region of interest" description="Disordered" evidence="1">
    <location>
        <begin position="1"/>
        <end position="123"/>
    </location>
</feature>
<reference evidence="3 4" key="1">
    <citation type="submission" date="2014-04" db="EMBL/GenBank/DDBJ databases">
        <title>Evolutionary Origins and Diversification of the Mycorrhizal Mutualists.</title>
        <authorList>
            <consortium name="DOE Joint Genome Institute"/>
            <consortium name="Mycorrhizal Genomics Consortium"/>
            <person name="Kohler A."/>
            <person name="Kuo A."/>
            <person name="Nagy L.G."/>
            <person name="Floudas D."/>
            <person name="Copeland A."/>
            <person name="Barry K.W."/>
            <person name="Cichocki N."/>
            <person name="Veneault-Fourrey C."/>
            <person name="LaButti K."/>
            <person name="Lindquist E.A."/>
            <person name="Lipzen A."/>
            <person name="Lundell T."/>
            <person name="Morin E."/>
            <person name="Murat C."/>
            <person name="Riley R."/>
            <person name="Ohm R."/>
            <person name="Sun H."/>
            <person name="Tunlid A."/>
            <person name="Henrissat B."/>
            <person name="Grigoriev I.V."/>
            <person name="Hibbett D.S."/>
            <person name="Martin F."/>
        </authorList>
    </citation>
    <scope>NUCLEOTIDE SEQUENCE [LARGE SCALE GENOMIC DNA]</scope>
    <source>
        <strain evidence="3 4">MD-312</strain>
    </source>
</reference>
<evidence type="ECO:0000256" key="1">
    <source>
        <dbReference type="SAM" id="MobiDB-lite"/>
    </source>
</evidence>
<dbReference type="EMBL" id="KN839910">
    <property type="protein sequence ID" value="KIJ58792.1"/>
    <property type="molecule type" value="Genomic_DNA"/>
</dbReference>
<evidence type="ECO:0000313" key="3">
    <source>
        <dbReference type="EMBL" id="KIJ58792.1"/>
    </source>
</evidence>
<dbReference type="PANTHER" id="PTHR22684:SF0">
    <property type="entry name" value="RIBOSOME QUALITY CONTROL COMPLEX SUBUNIT TCF25"/>
    <property type="match status" value="1"/>
</dbReference>
<sequence>MPSRSNKRQQREQEELLTLAHRGSPPVSPNPHESSEEEVVAAPAKAGFAALFTPEEERDVAETEEDDTAKPTKSRGANKKKKKAAPAHDDTPTDGPPPAKPVRAEPSTPASKKGKGKDKKKDDLDKALADLSVKFPDLQQLTSGSSTDTHSTTLSALLSVSVNHPDAESELKKFFGSKAVSAAQSATSSSPQSWGMIKQREGLLSRALTEEEVAKKVNKGPAGAGKWWTVECSKRYKGVTKTFIQAVITRDPETLWGVLQRMPWHADTLLQLAEVYRYREAIDYVSRALYAYERAFLGAFSFTSGTNRLDFDHVENRPFFLAVHRQVIDLQRRNCPRTAFEHARLSLDPPTDPHGVLLHLDYLSVKAGMGDWLLNVWNVYQGGKVEETEGCVDPSVLPGWAYARALLLRGKEKERKDKGEDVGEESTRALGQAILAFPSVIPLLADKCDISLPTEVRSHKASRIRMDGSGLSPAESALHLLSHIYAQHSSPFWKSTPISTWLSCTTASLLPLLSTTSQSPTRTRFLKAFTLPTLLHSIYRHVLVLDATHAQPQNRTLTALMPTSITLGGRTQLACDPLPPPTVLSVYDATFFANSEDPFTASTNPRRRRTQADERLLAQLIPDAATRNQIIAFFDQKPGIAAQVPGGVVEFVRTMGEMPEDALEDLMLGAAMMHRGSMPGDMLDEEIEVFFEPEEGEAEADDMDNLLPAQAGLFVPAEDEEDEDGDEDDEEYVAPMPVRVVHNLLNRLWGGGAAQEESSADDRDQDARLHASHMQLNVIGLAGNVGVYSSGPVWGRIVDLRGPRIPFIGASICPLFGYSGIKRIYDDGVGGGTTVSALHFAVLVVCGFMTGLRGNARLGAAVNTTAKCFPDTAVRTSPSLTCFYSRRFGLHSLSSYNCIAWTDQDNMFHSATTTGLVLSGFGLSAFWLSMLAHLLIPGDTSAFLLILALGTAIPMLVDLLSSATSNIRNAPRATPDCLRAGCCTANML</sequence>
<organism evidence="3 4">
    <name type="scientific">Hydnomerulius pinastri MD-312</name>
    <dbReference type="NCBI Taxonomy" id="994086"/>
    <lineage>
        <taxon>Eukaryota</taxon>
        <taxon>Fungi</taxon>
        <taxon>Dikarya</taxon>
        <taxon>Basidiomycota</taxon>
        <taxon>Agaricomycotina</taxon>
        <taxon>Agaricomycetes</taxon>
        <taxon>Agaricomycetidae</taxon>
        <taxon>Boletales</taxon>
        <taxon>Boletales incertae sedis</taxon>
        <taxon>Leucogyrophana</taxon>
    </lineage>
</organism>
<dbReference type="HOGENOM" id="CLU_008321_2_0_1"/>
<proteinExistence type="predicted"/>
<dbReference type="GO" id="GO:1990116">
    <property type="term" value="P:ribosome-associated ubiquitin-dependent protein catabolic process"/>
    <property type="evidence" value="ECO:0007669"/>
    <property type="project" value="TreeGrafter"/>
</dbReference>
<dbReference type="Proteomes" id="UP000053820">
    <property type="component" value="Unassembled WGS sequence"/>
</dbReference>
<evidence type="ECO:0008006" key="5">
    <source>
        <dbReference type="Google" id="ProtNLM"/>
    </source>
</evidence>
<dbReference type="OrthoDB" id="205993at2759"/>
<name>A0A0C9W862_9AGAM</name>
<gene>
    <name evidence="3" type="ORF">HYDPIDRAFT_44335</name>
</gene>
<keyword evidence="2" id="KW-0472">Membrane</keyword>
<feature type="transmembrane region" description="Helical" evidence="2">
    <location>
        <begin position="916"/>
        <end position="936"/>
    </location>
</feature>
<dbReference type="GO" id="GO:1990112">
    <property type="term" value="C:RQC complex"/>
    <property type="evidence" value="ECO:0007669"/>
    <property type="project" value="TreeGrafter"/>
</dbReference>
<dbReference type="AlphaFoldDB" id="A0A0C9W862"/>
<keyword evidence="4" id="KW-1185">Reference proteome</keyword>
<dbReference type="GO" id="GO:0072344">
    <property type="term" value="P:rescue of stalled ribosome"/>
    <property type="evidence" value="ECO:0007669"/>
    <property type="project" value="TreeGrafter"/>
</dbReference>
<protein>
    <recommendedName>
        <fullName evidence="5">DUF654-domain-containing protein</fullName>
    </recommendedName>
</protein>
<feature type="compositionally biased region" description="Acidic residues" evidence="1">
    <location>
        <begin position="54"/>
        <end position="67"/>
    </location>
</feature>
<feature type="compositionally biased region" description="Basic residues" evidence="1">
    <location>
        <begin position="72"/>
        <end position="85"/>
    </location>
</feature>
<keyword evidence="2" id="KW-1133">Transmembrane helix</keyword>
<feature type="transmembrane region" description="Helical" evidence="2">
    <location>
        <begin position="942"/>
        <end position="960"/>
    </location>
</feature>
<evidence type="ECO:0000313" key="4">
    <source>
        <dbReference type="Proteomes" id="UP000053820"/>
    </source>
</evidence>